<dbReference type="PROSITE" id="PS01199">
    <property type="entry name" value="RIBOSOMAL_L1"/>
    <property type="match status" value="1"/>
</dbReference>
<organism evidence="12 13">
    <name type="scientific">Victivallis lenta</name>
    <dbReference type="NCBI Taxonomy" id="2606640"/>
    <lineage>
        <taxon>Bacteria</taxon>
        <taxon>Pseudomonadati</taxon>
        <taxon>Lentisphaerota</taxon>
        <taxon>Lentisphaeria</taxon>
        <taxon>Victivallales</taxon>
        <taxon>Victivallaceae</taxon>
        <taxon>Victivallis</taxon>
    </lineage>
</organism>
<sequence length="235" mass="25114">MRRSKLYKKQVEVEGFDPQQRYGVAEAIALLKKFPGVKFDQTAEVAFKLGVDPRKSDQTVRGAVALPAGTGKSVRVAVVADGAAAAEAKEAGADFVGFEDVVEKIKGGWQDFDILIATPDAMRLVRPLGRQLGPRGLMPNPKTGTVTDQVGNAVREAKAGRAEFRADRGACVHVPFGKLSFDENALKSNFDVIVDALVKAKPQTAKGAYILSCTITATMSPGVKINTKELGRGKE</sequence>
<evidence type="ECO:0000256" key="9">
    <source>
        <dbReference type="ARBA" id="ARBA00035241"/>
    </source>
</evidence>
<dbReference type="InterPro" id="IPR002143">
    <property type="entry name" value="Ribosomal_uL1"/>
</dbReference>
<dbReference type="Pfam" id="PF00687">
    <property type="entry name" value="Ribosomal_L1"/>
    <property type="match status" value="1"/>
</dbReference>
<accession>A0A844G2U8</accession>
<comment type="caution">
    <text evidence="12">The sequence shown here is derived from an EMBL/GenBank/DDBJ whole genome shotgun (WGS) entry which is preliminary data.</text>
</comment>
<comment type="similarity">
    <text evidence="1 10 11">Belongs to the universal ribosomal protein uL1 family.</text>
</comment>
<evidence type="ECO:0000256" key="5">
    <source>
        <dbReference type="ARBA" id="ARBA00022845"/>
    </source>
</evidence>
<reference evidence="12 13" key="1">
    <citation type="submission" date="2019-08" db="EMBL/GenBank/DDBJ databases">
        <title>In-depth cultivation of the pig gut microbiome towards novel bacterial diversity and tailored functional studies.</title>
        <authorList>
            <person name="Wylensek D."/>
            <person name="Hitch T.C.A."/>
            <person name="Clavel T."/>
        </authorList>
    </citation>
    <scope>NUCLEOTIDE SEQUENCE [LARGE SCALE GENOMIC DNA]</scope>
    <source>
        <strain evidence="12 13">BBE-744-WT-12</strain>
    </source>
</reference>
<evidence type="ECO:0000313" key="13">
    <source>
        <dbReference type="Proteomes" id="UP000435649"/>
    </source>
</evidence>
<evidence type="ECO:0000256" key="4">
    <source>
        <dbReference type="ARBA" id="ARBA00022730"/>
    </source>
</evidence>
<dbReference type="PIRSF" id="PIRSF002155">
    <property type="entry name" value="Ribosomal_L1"/>
    <property type="match status" value="1"/>
</dbReference>
<dbReference type="CDD" id="cd00403">
    <property type="entry name" value="Ribosomal_L1"/>
    <property type="match status" value="1"/>
</dbReference>
<dbReference type="NCBIfam" id="TIGR01169">
    <property type="entry name" value="rplA_bact"/>
    <property type="match status" value="1"/>
</dbReference>
<dbReference type="PANTHER" id="PTHR36427:SF3">
    <property type="entry name" value="LARGE RIBOSOMAL SUBUNIT PROTEIN UL1M"/>
    <property type="match status" value="1"/>
</dbReference>
<keyword evidence="7 10" id="KW-0689">Ribosomal protein</keyword>
<dbReference type="SUPFAM" id="SSF56808">
    <property type="entry name" value="Ribosomal protein L1"/>
    <property type="match status" value="1"/>
</dbReference>
<comment type="function">
    <text evidence="10">Protein L1 is also a translational repressor protein, it controls the translation of the L11 operon by binding to its mRNA.</text>
</comment>
<dbReference type="GO" id="GO:0003735">
    <property type="term" value="F:structural constituent of ribosome"/>
    <property type="evidence" value="ECO:0007669"/>
    <property type="project" value="InterPro"/>
</dbReference>
<keyword evidence="3 10" id="KW-0820">tRNA-binding</keyword>
<proteinExistence type="inferred from homology"/>
<dbReference type="GO" id="GO:0000049">
    <property type="term" value="F:tRNA binding"/>
    <property type="evidence" value="ECO:0007669"/>
    <property type="project" value="UniProtKB-KW"/>
</dbReference>
<keyword evidence="5 10" id="KW-0810">Translation regulation</keyword>
<keyword evidence="13" id="KW-1185">Reference proteome</keyword>
<evidence type="ECO:0000256" key="11">
    <source>
        <dbReference type="RuleBase" id="RU000659"/>
    </source>
</evidence>
<dbReference type="GO" id="GO:0019843">
    <property type="term" value="F:rRNA binding"/>
    <property type="evidence" value="ECO:0007669"/>
    <property type="project" value="UniProtKB-UniRule"/>
</dbReference>
<keyword evidence="2 10" id="KW-0678">Repressor</keyword>
<keyword evidence="8 10" id="KW-0687">Ribonucleoprotein</keyword>
<dbReference type="RefSeq" id="WP_154418113.1">
    <property type="nucleotide sequence ID" value="NZ_CALXOB010000051.1"/>
</dbReference>
<dbReference type="InterPro" id="IPR023674">
    <property type="entry name" value="Ribosomal_uL1-like"/>
</dbReference>
<dbReference type="InterPro" id="IPR016095">
    <property type="entry name" value="Ribosomal_uL1_3-a/b-sand"/>
</dbReference>
<dbReference type="Proteomes" id="UP000435649">
    <property type="component" value="Unassembled WGS sequence"/>
</dbReference>
<gene>
    <name evidence="10" type="primary">rplA</name>
    <name evidence="12" type="ORF">FYJ85_09320</name>
</gene>
<evidence type="ECO:0000256" key="1">
    <source>
        <dbReference type="ARBA" id="ARBA00010531"/>
    </source>
</evidence>
<keyword evidence="6 10" id="KW-0694">RNA-binding</keyword>
<dbReference type="InterPro" id="IPR023673">
    <property type="entry name" value="Ribosomal_uL1_CS"/>
</dbReference>
<dbReference type="HAMAP" id="MF_01318_B">
    <property type="entry name" value="Ribosomal_uL1_B"/>
    <property type="match status" value="1"/>
</dbReference>
<evidence type="ECO:0000313" key="12">
    <source>
        <dbReference type="EMBL" id="MST97242.1"/>
    </source>
</evidence>
<dbReference type="Gene3D" id="3.40.50.790">
    <property type="match status" value="1"/>
</dbReference>
<dbReference type="Gene3D" id="3.30.190.20">
    <property type="match status" value="1"/>
</dbReference>
<dbReference type="PANTHER" id="PTHR36427">
    <property type="entry name" value="54S RIBOSOMAL PROTEIN L1, MITOCHONDRIAL"/>
    <property type="match status" value="1"/>
</dbReference>
<evidence type="ECO:0000256" key="2">
    <source>
        <dbReference type="ARBA" id="ARBA00022491"/>
    </source>
</evidence>
<evidence type="ECO:0000256" key="10">
    <source>
        <dbReference type="HAMAP-Rule" id="MF_01318"/>
    </source>
</evidence>
<evidence type="ECO:0000256" key="8">
    <source>
        <dbReference type="ARBA" id="ARBA00023274"/>
    </source>
</evidence>
<evidence type="ECO:0000256" key="3">
    <source>
        <dbReference type="ARBA" id="ARBA00022555"/>
    </source>
</evidence>
<evidence type="ECO:0000256" key="7">
    <source>
        <dbReference type="ARBA" id="ARBA00022980"/>
    </source>
</evidence>
<keyword evidence="4 10" id="KW-0699">rRNA-binding</keyword>
<dbReference type="GO" id="GO:0006417">
    <property type="term" value="P:regulation of translation"/>
    <property type="evidence" value="ECO:0007669"/>
    <property type="project" value="UniProtKB-KW"/>
</dbReference>
<protein>
    <recommendedName>
        <fullName evidence="9 10">Large ribosomal subunit protein uL1</fullName>
    </recommendedName>
</protein>
<dbReference type="EMBL" id="VUNS01000008">
    <property type="protein sequence ID" value="MST97242.1"/>
    <property type="molecule type" value="Genomic_DNA"/>
</dbReference>
<dbReference type="GO" id="GO:0006412">
    <property type="term" value="P:translation"/>
    <property type="evidence" value="ECO:0007669"/>
    <property type="project" value="UniProtKB-UniRule"/>
</dbReference>
<dbReference type="FunFam" id="3.40.50.790:FF:000001">
    <property type="entry name" value="50S ribosomal protein L1"/>
    <property type="match status" value="1"/>
</dbReference>
<dbReference type="GO" id="GO:0015934">
    <property type="term" value="C:large ribosomal subunit"/>
    <property type="evidence" value="ECO:0007669"/>
    <property type="project" value="InterPro"/>
</dbReference>
<name>A0A844G2U8_9BACT</name>
<evidence type="ECO:0000256" key="6">
    <source>
        <dbReference type="ARBA" id="ARBA00022884"/>
    </source>
</evidence>
<comment type="subunit">
    <text evidence="10">Part of the 50S ribosomal subunit.</text>
</comment>
<comment type="function">
    <text evidence="10">Binds directly to 23S rRNA. The L1 stalk is quite mobile in the ribosome, and is involved in E site tRNA release.</text>
</comment>
<dbReference type="AlphaFoldDB" id="A0A844G2U8"/>
<dbReference type="InterPro" id="IPR028364">
    <property type="entry name" value="Ribosomal_uL1/biogenesis"/>
</dbReference>
<dbReference type="InterPro" id="IPR005878">
    <property type="entry name" value="Ribosom_uL1_bac-type"/>
</dbReference>